<comment type="subcellular location">
    <subcellularLocation>
        <location evidence="1">Membrane</location>
        <topology evidence="1">Multi-pass membrane protein</topology>
    </subcellularLocation>
</comment>
<evidence type="ECO:0000256" key="1">
    <source>
        <dbReference type="ARBA" id="ARBA00004141"/>
    </source>
</evidence>
<keyword evidence="10" id="KW-1185">Reference proteome</keyword>
<keyword evidence="6 7" id="KW-0472">Membrane</keyword>
<accession>A0A8H3J9K5</accession>
<dbReference type="GO" id="GO:0016020">
    <property type="term" value="C:membrane"/>
    <property type="evidence" value="ECO:0007669"/>
    <property type="project" value="UniProtKB-SubCell"/>
</dbReference>
<proteinExistence type="inferred from homology"/>
<evidence type="ECO:0000256" key="5">
    <source>
        <dbReference type="ARBA" id="ARBA00022989"/>
    </source>
</evidence>
<dbReference type="PANTHER" id="PTHR48020">
    <property type="entry name" value="PROTON MYO-INOSITOL COTRANSPORTER"/>
    <property type="match status" value="1"/>
</dbReference>
<dbReference type="GO" id="GO:0015798">
    <property type="term" value="P:myo-inositol transport"/>
    <property type="evidence" value="ECO:0007669"/>
    <property type="project" value="UniProtKB-ARBA"/>
</dbReference>
<dbReference type="GO" id="GO:0022857">
    <property type="term" value="F:transmembrane transporter activity"/>
    <property type="evidence" value="ECO:0007669"/>
    <property type="project" value="InterPro"/>
</dbReference>
<evidence type="ECO:0000313" key="9">
    <source>
        <dbReference type="EMBL" id="CAF9943179.1"/>
    </source>
</evidence>
<dbReference type="AlphaFoldDB" id="A0A8H3J9K5"/>
<evidence type="ECO:0000256" key="3">
    <source>
        <dbReference type="ARBA" id="ARBA00022448"/>
    </source>
</evidence>
<dbReference type="InterPro" id="IPR020846">
    <property type="entry name" value="MFS_dom"/>
</dbReference>
<dbReference type="Pfam" id="PF00083">
    <property type="entry name" value="Sugar_tr"/>
    <property type="match status" value="1"/>
</dbReference>
<keyword evidence="3" id="KW-0813">Transport</keyword>
<dbReference type="NCBIfam" id="TIGR00879">
    <property type="entry name" value="SP"/>
    <property type="match status" value="1"/>
</dbReference>
<dbReference type="PROSITE" id="PS50850">
    <property type="entry name" value="MFS"/>
    <property type="match status" value="1"/>
</dbReference>
<dbReference type="Proteomes" id="UP000664203">
    <property type="component" value="Unassembled WGS sequence"/>
</dbReference>
<dbReference type="PRINTS" id="PR00171">
    <property type="entry name" value="SUGRTRNSPORT"/>
</dbReference>
<dbReference type="Gene3D" id="1.20.1250.20">
    <property type="entry name" value="MFS general substrate transporter like domains"/>
    <property type="match status" value="1"/>
</dbReference>
<sequence length="681" mass="76340">MATSEKAEDVYFTSEDMDAAPGNINSVLVNPFIGMRHEKMDELIGAFINKTKIEDIYHEVIRKGAFLAQDREAFRGPRIDTLRLKPDELEALRQEDPKTGNKWNQPWILYALVEVVTPGTNLILDTLIGADDTDSKLGCCSLGAAVQGWDETAVNGAQLFYQYAFGIGSEDGNGTGKDAGLRGLVNAAPYLCCAVLGCWLTEPLNRVLGRRGTIFVTCLISSATCVAQAFTSQWWHLFLARFCLGLGIGPKSATIPIYSAECVPATIRGGLVMMWQMWTAFGIMLGYIAGVIFRNVLHGDSKTCDKHSSRETLLSLQCSLNWRLMLASPMLLPLIAAAYVFTLPESPRWLLLKARQGKITYYEKAFRSLCRLRHSRLQAARDLFLMHHLLDGEEKIKQNRNRFVELWSVDRNRRALVASLTVMFLQQICGVNVMAFYSSEILSPVLGDKAGLLASMGFGILNFLFALPAVYTIDTFGRRNLLLCTYPFLAFFQLLTAMGFLLPDPSHSQTGLVLTGMYLFSVFYSPGQGPVPFVYSAESMPLYVRDLGMSMATATLWFFNFLLAVTFPRFQYSFGNTGAFGYYAAWCVVGWFMILFLVPETKNLTLEQLDARFNIPTRTHARWAVKEVVFVIQYYVLGRKGATRPVLSLPTENETEIDLRRLPPRKLSMEIESREIPDTEA</sequence>
<feature type="transmembrane region" description="Helical" evidence="7">
    <location>
        <begin position="415"/>
        <end position="438"/>
    </location>
</feature>
<dbReference type="PANTHER" id="PTHR48020:SF25">
    <property type="entry name" value="SUGAR TRANSPORTER, PUTATIVE (AFU_ORTHOLOGUE AFUA_7G05830)-RELATED"/>
    <property type="match status" value="1"/>
</dbReference>
<dbReference type="OrthoDB" id="5290825at2759"/>
<feature type="transmembrane region" description="Helical" evidence="7">
    <location>
        <begin position="270"/>
        <end position="293"/>
    </location>
</feature>
<dbReference type="SUPFAM" id="SSF103473">
    <property type="entry name" value="MFS general substrate transporter"/>
    <property type="match status" value="1"/>
</dbReference>
<dbReference type="EMBL" id="CAJPDR010000915">
    <property type="protein sequence ID" value="CAF9943179.1"/>
    <property type="molecule type" value="Genomic_DNA"/>
</dbReference>
<evidence type="ECO:0000256" key="2">
    <source>
        <dbReference type="ARBA" id="ARBA00010992"/>
    </source>
</evidence>
<dbReference type="InterPro" id="IPR050814">
    <property type="entry name" value="Myo-inositol_Transporter"/>
</dbReference>
<feature type="transmembrane region" description="Helical" evidence="7">
    <location>
        <begin position="579"/>
        <end position="598"/>
    </location>
</feature>
<feature type="transmembrane region" description="Helical" evidence="7">
    <location>
        <begin position="508"/>
        <end position="526"/>
    </location>
</feature>
<feature type="transmembrane region" description="Helical" evidence="7">
    <location>
        <begin position="483"/>
        <end position="502"/>
    </location>
</feature>
<evidence type="ECO:0000256" key="7">
    <source>
        <dbReference type="SAM" id="Phobius"/>
    </source>
</evidence>
<evidence type="ECO:0000259" key="8">
    <source>
        <dbReference type="PROSITE" id="PS50850"/>
    </source>
</evidence>
<feature type="transmembrane region" description="Helical" evidence="7">
    <location>
        <begin position="450"/>
        <end position="471"/>
    </location>
</feature>
<evidence type="ECO:0000256" key="4">
    <source>
        <dbReference type="ARBA" id="ARBA00022692"/>
    </source>
</evidence>
<gene>
    <name evidence="9" type="ORF">ALECFALPRED_010765</name>
</gene>
<evidence type="ECO:0000313" key="10">
    <source>
        <dbReference type="Proteomes" id="UP000664203"/>
    </source>
</evidence>
<keyword evidence="5 7" id="KW-1133">Transmembrane helix</keyword>
<reference evidence="9" key="1">
    <citation type="submission" date="2021-03" db="EMBL/GenBank/DDBJ databases">
        <authorList>
            <person name="Tagirdzhanova G."/>
        </authorList>
    </citation>
    <scope>NUCLEOTIDE SEQUENCE</scope>
</reference>
<feature type="transmembrane region" description="Helical" evidence="7">
    <location>
        <begin position="547"/>
        <end position="567"/>
    </location>
</feature>
<comment type="similarity">
    <text evidence="2">Belongs to the major facilitator superfamily. Sugar transporter (TC 2.A.1.1) family.</text>
</comment>
<dbReference type="InterPro" id="IPR005828">
    <property type="entry name" value="MFS_sugar_transport-like"/>
</dbReference>
<feature type="domain" description="Major facilitator superfamily (MFS) profile" evidence="8">
    <location>
        <begin position="136"/>
        <end position="602"/>
    </location>
</feature>
<dbReference type="InterPro" id="IPR036259">
    <property type="entry name" value="MFS_trans_sf"/>
</dbReference>
<organism evidence="9 10">
    <name type="scientific">Alectoria fallacina</name>
    <dbReference type="NCBI Taxonomy" id="1903189"/>
    <lineage>
        <taxon>Eukaryota</taxon>
        <taxon>Fungi</taxon>
        <taxon>Dikarya</taxon>
        <taxon>Ascomycota</taxon>
        <taxon>Pezizomycotina</taxon>
        <taxon>Lecanoromycetes</taxon>
        <taxon>OSLEUM clade</taxon>
        <taxon>Lecanoromycetidae</taxon>
        <taxon>Lecanorales</taxon>
        <taxon>Lecanorineae</taxon>
        <taxon>Parmeliaceae</taxon>
        <taxon>Alectoria</taxon>
    </lineage>
</organism>
<protein>
    <recommendedName>
        <fullName evidence="8">Major facilitator superfamily (MFS) profile domain-containing protein</fullName>
    </recommendedName>
</protein>
<evidence type="ECO:0000256" key="6">
    <source>
        <dbReference type="ARBA" id="ARBA00023136"/>
    </source>
</evidence>
<dbReference type="InterPro" id="IPR003663">
    <property type="entry name" value="Sugar/inositol_transpt"/>
</dbReference>
<comment type="caution">
    <text evidence="9">The sequence shown here is derived from an EMBL/GenBank/DDBJ whole genome shotgun (WGS) entry which is preliminary data.</text>
</comment>
<dbReference type="GO" id="GO:0015791">
    <property type="term" value="P:polyol transmembrane transport"/>
    <property type="evidence" value="ECO:0007669"/>
    <property type="project" value="UniProtKB-ARBA"/>
</dbReference>
<keyword evidence="4 7" id="KW-0812">Transmembrane</keyword>
<name>A0A8H3J9K5_9LECA</name>